<dbReference type="GeneID" id="110785029"/>
<gene>
    <name evidence="2" type="primary">LOC110785029</name>
</gene>
<evidence type="ECO:0008006" key="3">
    <source>
        <dbReference type="Google" id="ProtNLM"/>
    </source>
</evidence>
<dbReference type="PANTHER" id="PTHR33116">
    <property type="entry name" value="REVERSE TRANSCRIPTASE ZINC-BINDING DOMAIN-CONTAINING PROTEIN-RELATED-RELATED"/>
    <property type="match status" value="1"/>
</dbReference>
<dbReference type="AlphaFoldDB" id="A0A9R0JSQ0"/>
<dbReference type="KEGG" id="soe:110785029"/>
<reference evidence="2" key="2">
    <citation type="submission" date="2025-08" db="UniProtKB">
        <authorList>
            <consortium name="RefSeq"/>
        </authorList>
    </citation>
    <scope>IDENTIFICATION</scope>
    <source>
        <tissue evidence="2">Leaf</tissue>
    </source>
</reference>
<evidence type="ECO:0000313" key="1">
    <source>
        <dbReference type="Proteomes" id="UP000813463"/>
    </source>
</evidence>
<organism evidence="1 2">
    <name type="scientific">Spinacia oleracea</name>
    <name type="common">Spinach</name>
    <dbReference type="NCBI Taxonomy" id="3562"/>
    <lineage>
        <taxon>Eukaryota</taxon>
        <taxon>Viridiplantae</taxon>
        <taxon>Streptophyta</taxon>
        <taxon>Embryophyta</taxon>
        <taxon>Tracheophyta</taxon>
        <taxon>Spermatophyta</taxon>
        <taxon>Magnoliopsida</taxon>
        <taxon>eudicotyledons</taxon>
        <taxon>Gunneridae</taxon>
        <taxon>Pentapetalae</taxon>
        <taxon>Caryophyllales</taxon>
        <taxon>Chenopodiaceae</taxon>
        <taxon>Chenopodioideae</taxon>
        <taxon>Anserineae</taxon>
        <taxon>Spinacia</taxon>
    </lineage>
</organism>
<protein>
    <recommendedName>
        <fullName evidence="3">Reverse transcriptase zinc-binding domain-containing protein</fullName>
    </recommendedName>
</protein>
<evidence type="ECO:0000313" key="2">
    <source>
        <dbReference type="RefSeq" id="XP_021845160.2"/>
    </source>
</evidence>
<accession>A0A9R0JSQ0</accession>
<sequence>MDKIDLFGQPSNGVDSYLQVIHDFQKKRTKEELNNRHAYRKLIIVTIADKISVQLLLGAFLKFSIVSGLEANMNKSNIYFGGVSTSEKGYILDTAEIVEGSLPFRYLEVPLSSKKLNYHQCKPLVDKILARAKVWSAKFLSYAGRLILIKTILFGMHTFWCQIFILPKRIIKEVEAFCRIFLWTGDTVNSKKALVAWERLYMPRSSGGRNVKNISLWNKVAIGKLLWALAFKKDKLWVQWIDTFYMKGQDPLQFVAPISCSWALKRFLTVRISSYRLVIRLSLWLKVNILSAQSIEVCKKSTPRLYTTDRIQAWGIGCSDNCVLCFGGKESVEHLF</sequence>
<keyword evidence="1" id="KW-1185">Reference proteome</keyword>
<proteinExistence type="predicted"/>
<name>A0A9R0JSQ0_SPIOL</name>
<dbReference type="Proteomes" id="UP000813463">
    <property type="component" value="Chromosome 6"/>
</dbReference>
<dbReference type="PANTHER" id="PTHR33116:SF84">
    <property type="entry name" value="RNA-DIRECTED DNA POLYMERASE"/>
    <property type="match status" value="1"/>
</dbReference>
<dbReference type="RefSeq" id="XP_021845160.2">
    <property type="nucleotide sequence ID" value="XM_021989468.2"/>
</dbReference>
<reference evidence="1" key="1">
    <citation type="journal article" date="2021" name="Nat. Commun.">
        <title>Genomic analyses provide insights into spinach domestication and the genetic basis of agronomic traits.</title>
        <authorList>
            <person name="Cai X."/>
            <person name="Sun X."/>
            <person name="Xu C."/>
            <person name="Sun H."/>
            <person name="Wang X."/>
            <person name="Ge C."/>
            <person name="Zhang Z."/>
            <person name="Wang Q."/>
            <person name="Fei Z."/>
            <person name="Jiao C."/>
            <person name="Wang Q."/>
        </authorList>
    </citation>
    <scope>NUCLEOTIDE SEQUENCE [LARGE SCALE GENOMIC DNA]</scope>
    <source>
        <strain evidence="1">cv. Varoflay</strain>
    </source>
</reference>